<dbReference type="AlphaFoldDB" id="A0A078AZT6"/>
<evidence type="ECO:0000313" key="2">
    <source>
        <dbReference type="EMBL" id="CDW86308.1"/>
    </source>
</evidence>
<dbReference type="InParanoid" id="A0A078AZT6"/>
<feature type="region of interest" description="Disordered" evidence="1">
    <location>
        <begin position="104"/>
        <end position="123"/>
    </location>
</feature>
<protein>
    <submittedName>
        <fullName evidence="2">Uncharacterized protein</fullName>
    </submittedName>
</protein>
<dbReference type="EMBL" id="CCKQ01014534">
    <property type="protein sequence ID" value="CDW86308.1"/>
    <property type="molecule type" value="Genomic_DNA"/>
</dbReference>
<feature type="compositionally biased region" description="Low complexity" evidence="1">
    <location>
        <begin position="824"/>
        <end position="835"/>
    </location>
</feature>
<evidence type="ECO:0000256" key="1">
    <source>
        <dbReference type="SAM" id="MobiDB-lite"/>
    </source>
</evidence>
<evidence type="ECO:0000313" key="3">
    <source>
        <dbReference type="Proteomes" id="UP000039865"/>
    </source>
</evidence>
<dbReference type="Proteomes" id="UP000039865">
    <property type="component" value="Unassembled WGS sequence"/>
</dbReference>
<keyword evidence="3" id="KW-1185">Reference proteome</keyword>
<gene>
    <name evidence="2" type="primary">Contig8950.g9571</name>
    <name evidence="2" type="ORF">STYLEM_15402</name>
</gene>
<feature type="region of interest" description="Disordered" evidence="1">
    <location>
        <begin position="444"/>
        <end position="464"/>
    </location>
</feature>
<proteinExistence type="predicted"/>
<sequence>MSNLSPPKRRASVRMVMTRKQSFANRSLSNSRLVNYKPTDDSVISLKGFFTKIGNITRKTGEEEEYFDYKLFQTLVNKLDQNKEIMQNNYNLLALMSPRQAAKKPTTFTNGKEDASDLRQSQDSMTQIKQQSINDTLKDLQKLQHKQGTIISRIDVIDKLQVRMIKQQSKKQFVDASTQTYGNNIEEDILRKIEQKYQKELSQMELILMGERKFREKEFAGNFERQMEALKFQVTIEANVKVDPLKSDKLSENFKEKTLKFLQGNKNLLNHLFIDKDRLLNNDIKQIEGILQEKPNINQKSQYALMKSTGPSPLISINRGISPNQTIDIHNNSSKELYSKLPPLNPKVLLQKKINNPNSTINIDYKTNLFDNFNNRSSSQNAIARINQQSPIQMVTDLTRGQPIGKMIDFKNQSQHKREISLTNMISESKLSIQIASKVLNYSPENQSQNHSPRAVGTRSNNQKQKQINVLQMSDTLLNDKGIKLKIDVVRVNENLFSINMDKHLTRQLNIDQVQYYTKFRRMMIQFEEFQSASFNLDDIFLNEIEFLKTKAQEQLKFREVFEILKLLSKNIDSLFEIYVSFNLLQMTKITEVNKMRLYNFIKIFQSILGFTETPKFGKDHLTVEFYNSARLYAKDMPGNISLSQPTRVYIEGSQQLEQFTVNIEPFQMIKNICRIKDELSSKDYQDVLDNYRVKTKQLFNKLISEQLDKNSQTLSFISNYISLIIIEILRFFTSARVFKDKVNILKPGMTLKQLENTQVGKKNSVQGSGEKNINFSDTHYNYRNHGITPPRTRISFEMDKVSGSSVRMGSSPVRSDVPTSTNKQQKYTKFQFTKESQGTSKNLLKSAQQNAQHFKSHDYGDEQNEDAFPQPSFQSMTKVFRWVNRVKKRIEDRHNLIVDNVRVQEHKFEFKEMCEIILTSLDNKALFLKDGRLETIEEDDLTMSFDEFCNSLLIIGHLYHKKLALYQEFTLKESIDDFFHHLLNRFGIDSNPLYRKRLEKLMKLNFIGNYSESVKTSIGSKDDIPGSIKEKKIGETGVEEKETFGQILKRLKAEKLKQHQDQTKE</sequence>
<accession>A0A078AZT6</accession>
<feature type="region of interest" description="Disordered" evidence="1">
    <location>
        <begin position="802"/>
        <end position="835"/>
    </location>
</feature>
<name>A0A078AZT6_STYLE</name>
<feature type="compositionally biased region" description="Polar residues" evidence="1">
    <location>
        <begin position="763"/>
        <end position="782"/>
    </location>
</feature>
<feature type="region of interest" description="Disordered" evidence="1">
    <location>
        <begin position="763"/>
        <end position="789"/>
    </location>
</feature>
<reference evidence="2 3" key="1">
    <citation type="submission" date="2014-06" db="EMBL/GenBank/DDBJ databases">
        <authorList>
            <person name="Swart Estienne"/>
        </authorList>
    </citation>
    <scope>NUCLEOTIDE SEQUENCE [LARGE SCALE GENOMIC DNA]</scope>
    <source>
        <strain evidence="2 3">130c</strain>
    </source>
</reference>
<organism evidence="2 3">
    <name type="scientific">Stylonychia lemnae</name>
    <name type="common">Ciliate</name>
    <dbReference type="NCBI Taxonomy" id="5949"/>
    <lineage>
        <taxon>Eukaryota</taxon>
        <taxon>Sar</taxon>
        <taxon>Alveolata</taxon>
        <taxon>Ciliophora</taxon>
        <taxon>Intramacronucleata</taxon>
        <taxon>Spirotrichea</taxon>
        <taxon>Stichotrichia</taxon>
        <taxon>Sporadotrichida</taxon>
        <taxon>Oxytrichidae</taxon>
        <taxon>Stylonychinae</taxon>
        <taxon>Stylonychia</taxon>
    </lineage>
</organism>